<dbReference type="InterPro" id="IPR002316">
    <property type="entry name" value="Pro-tRNA-ligase_IIa"/>
</dbReference>
<dbReference type="InterPro" id="IPR036621">
    <property type="entry name" value="Anticodon-bd_dom_sf"/>
</dbReference>
<keyword evidence="3 10" id="KW-0963">Cytoplasm</keyword>
<organism evidence="13 14">
    <name type="scientific">Candidatus Chryseopegocella kryptomonas</name>
    <dbReference type="NCBI Taxonomy" id="1633643"/>
    <lineage>
        <taxon>Bacteria</taxon>
        <taxon>Pseudomonadati</taxon>
        <taxon>Candidatus Kryptoniota</taxon>
        <taxon>Candidatus Chryseopegocella</taxon>
    </lineage>
</organism>
<dbReference type="PRINTS" id="PR01046">
    <property type="entry name" value="TRNASYNTHPRO"/>
</dbReference>
<dbReference type="GO" id="GO:0004827">
    <property type="term" value="F:proline-tRNA ligase activity"/>
    <property type="evidence" value="ECO:0007669"/>
    <property type="project" value="UniProtKB-UniRule"/>
</dbReference>
<dbReference type="PANTHER" id="PTHR42753:SF2">
    <property type="entry name" value="PROLINE--TRNA LIGASE"/>
    <property type="match status" value="1"/>
</dbReference>
<dbReference type="Gene3D" id="3.40.50.800">
    <property type="entry name" value="Anticodon-binding domain"/>
    <property type="match status" value="1"/>
</dbReference>
<evidence type="ECO:0000256" key="4">
    <source>
        <dbReference type="ARBA" id="ARBA00022598"/>
    </source>
</evidence>
<comment type="subunit">
    <text evidence="2 10">Homodimer.</text>
</comment>
<dbReference type="InterPro" id="IPR045864">
    <property type="entry name" value="aa-tRNA-synth_II/BPL/LPL"/>
</dbReference>
<dbReference type="InterPro" id="IPR033730">
    <property type="entry name" value="ProRS_core_prok"/>
</dbReference>
<dbReference type="GO" id="GO:0002161">
    <property type="term" value="F:aminoacyl-tRNA deacylase activity"/>
    <property type="evidence" value="ECO:0007669"/>
    <property type="project" value="InterPro"/>
</dbReference>
<dbReference type="OrthoDB" id="9809052at2"/>
<evidence type="ECO:0000259" key="11">
    <source>
        <dbReference type="PROSITE" id="PS50862"/>
    </source>
</evidence>
<dbReference type="InterPro" id="IPR044140">
    <property type="entry name" value="ProRS_anticodon_short"/>
</dbReference>
<dbReference type="InterPro" id="IPR002314">
    <property type="entry name" value="aa-tRNA-synt_IIb"/>
</dbReference>
<evidence type="ECO:0000256" key="9">
    <source>
        <dbReference type="ARBA" id="ARBA00047671"/>
    </source>
</evidence>
<dbReference type="InterPro" id="IPR036754">
    <property type="entry name" value="YbaK/aa-tRNA-synt-asso_dom_sf"/>
</dbReference>
<gene>
    <name evidence="10" type="primary">proS</name>
    <name evidence="13" type="ORF">JGI23_01514</name>
</gene>
<keyword evidence="4 10" id="KW-0436">Ligase</keyword>
<evidence type="ECO:0000256" key="6">
    <source>
        <dbReference type="ARBA" id="ARBA00022840"/>
    </source>
</evidence>
<evidence type="ECO:0000256" key="2">
    <source>
        <dbReference type="ARBA" id="ARBA00011738"/>
    </source>
</evidence>
<comment type="similarity">
    <text evidence="10">Belongs to the class-II aminoacyl-tRNA synthetase family. ProS type 1 subfamily.</text>
</comment>
<evidence type="ECO:0000256" key="5">
    <source>
        <dbReference type="ARBA" id="ARBA00022741"/>
    </source>
</evidence>
<sequence>MRLSTGFVPTLKEDPSDAIMPSHKLMIRAGLVRPLAAGVYSFLPLGWRVAKKVMQIIREEMDAIGGQEFHLPALNPVELWEETGRLRDFGDVIFQLKNRPLVLAPTHEEVICHIAKHHIKSYKDLPQIWYQIQTKFRNEPRPRSGVIRGRQFIMKDSYSLDASWEGLDRSYELHKQAYIKIYTRCGLKFFIVGASTGAMGGSASEEFMVESPYGEDTVVICDNCGYAANTEIAQSNVPPAKRYPESKPLEEIYTPNVRTINELAEFLNVSTEILAKSLVYKHNGQPVLILMLGNDQLVEAKLLKALGGGEIAPMEPEELKKLTGANAGSIGPIGLKNFKIIADNRLKGANNLISGANKDDYHIANIDMERDVKVDGYFDLRKVEEGEPCINCGSPLRIVNAIEIGHIFKLGTKYSEAMKATFLDENGQEKPIIMGSYGIGVERIIACHIEQNHDENGIIWDKAIAPFHVHLISVNTENPDVVWTADKLYEKFNSEKIEVIYDDRVDVSPGFKFKDADLLGMPLQVIVSERNLKNNRVEIKVRKTGERILVGIEDVVSKVKEMLEL</sequence>
<dbReference type="CDD" id="cd04334">
    <property type="entry name" value="ProRS-INS"/>
    <property type="match status" value="1"/>
</dbReference>
<dbReference type="EC" id="6.1.1.15" evidence="10"/>
<keyword evidence="7 10" id="KW-0648">Protein biosynthesis</keyword>
<name>A0A0P1NWT8_9BACT</name>
<dbReference type="SUPFAM" id="SSF55826">
    <property type="entry name" value="YbaK/ProRS associated domain"/>
    <property type="match status" value="1"/>
</dbReference>
<comment type="domain">
    <text evidence="10">Consists of three domains: the N-terminal catalytic domain, the editing domain and the C-terminal anticodon-binding domain.</text>
</comment>
<evidence type="ECO:0000256" key="10">
    <source>
        <dbReference type="HAMAP-Rule" id="MF_01569"/>
    </source>
</evidence>
<evidence type="ECO:0000256" key="7">
    <source>
        <dbReference type="ARBA" id="ARBA00022917"/>
    </source>
</evidence>
<dbReference type="SUPFAM" id="SSF55681">
    <property type="entry name" value="Class II aaRS and biotin synthetases"/>
    <property type="match status" value="1"/>
</dbReference>
<dbReference type="InterPro" id="IPR007214">
    <property type="entry name" value="YbaK/aa-tRNA-synth-assoc-dom"/>
</dbReference>
<proteinExistence type="inferred from homology"/>
<dbReference type="Proteomes" id="UP000199197">
    <property type="component" value="Unassembled WGS sequence"/>
</dbReference>
<evidence type="ECO:0000313" key="14">
    <source>
        <dbReference type="Proteomes" id="UP000199197"/>
    </source>
</evidence>
<keyword evidence="6 10" id="KW-0067">ATP-binding</keyword>
<protein>
    <recommendedName>
        <fullName evidence="10">Proline--tRNA ligase</fullName>
        <ecNumber evidence="10">6.1.1.15</ecNumber>
    </recommendedName>
    <alternativeName>
        <fullName evidence="10">Prolyl-tRNA synthetase</fullName>
        <shortName evidence="10">ProRS</shortName>
    </alternativeName>
</protein>
<dbReference type="InterPro" id="IPR050062">
    <property type="entry name" value="Pro-tRNA_synthetase"/>
</dbReference>
<dbReference type="SUPFAM" id="SSF52954">
    <property type="entry name" value="Class II aaRS ABD-related"/>
    <property type="match status" value="1"/>
</dbReference>
<comment type="subcellular location">
    <subcellularLocation>
        <location evidence="1 10">Cytoplasm</location>
    </subcellularLocation>
</comment>
<feature type="domain" description="Aminoacyl-transfer RNA synthetases class-II family profile" evidence="11">
    <location>
        <begin position="38"/>
        <end position="466"/>
    </location>
</feature>
<dbReference type="PANTHER" id="PTHR42753">
    <property type="entry name" value="MITOCHONDRIAL RIBOSOME PROTEIN L39/PROLYL-TRNA LIGASE FAMILY MEMBER"/>
    <property type="match status" value="1"/>
</dbReference>
<keyword evidence="5 10" id="KW-0547">Nucleotide-binding</keyword>
<comment type="catalytic activity">
    <reaction evidence="9 10">
        <text>tRNA(Pro) + L-proline + ATP = L-prolyl-tRNA(Pro) + AMP + diphosphate</text>
        <dbReference type="Rhea" id="RHEA:14305"/>
        <dbReference type="Rhea" id="RHEA-COMP:9700"/>
        <dbReference type="Rhea" id="RHEA-COMP:9702"/>
        <dbReference type="ChEBI" id="CHEBI:30616"/>
        <dbReference type="ChEBI" id="CHEBI:33019"/>
        <dbReference type="ChEBI" id="CHEBI:60039"/>
        <dbReference type="ChEBI" id="CHEBI:78442"/>
        <dbReference type="ChEBI" id="CHEBI:78532"/>
        <dbReference type="ChEBI" id="CHEBI:456215"/>
        <dbReference type="EC" id="6.1.1.15"/>
    </reaction>
</comment>
<dbReference type="InterPro" id="IPR023717">
    <property type="entry name" value="Pro-tRNA-Synthase_IIa_type1"/>
</dbReference>
<dbReference type="InterPro" id="IPR006195">
    <property type="entry name" value="aa-tRNA-synth_II"/>
</dbReference>
<feature type="domain" description="HTH cro/C1-type" evidence="12">
    <location>
        <begin position="253"/>
        <end position="274"/>
    </location>
</feature>
<dbReference type="Pfam" id="PF04073">
    <property type="entry name" value="tRNA_edit"/>
    <property type="match status" value="1"/>
</dbReference>
<dbReference type="PROSITE" id="PS50862">
    <property type="entry name" value="AA_TRNA_LIGASE_II"/>
    <property type="match status" value="1"/>
</dbReference>
<dbReference type="RefSeq" id="WP_092350476.1">
    <property type="nucleotide sequence ID" value="NZ_CZVW01000017.1"/>
</dbReference>
<dbReference type="EMBL" id="CZVW01000017">
    <property type="protein sequence ID" value="CUT03610.1"/>
    <property type="molecule type" value="Genomic_DNA"/>
</dbReference>
<dbReference type="NCBIfam" id="TIGR00409">
    <property type="entry name" value="proS_fam_II"/>
    <property type="match status" value="1"/>
</dbReference>
<dbReference type="InterPro" id="IPR001387">
    <property type="entry name" value="Cro/C1-type_HTH"/>
</dbReference>
<dbReference type="InterPro" id="IPR004154">
    <property type="entry name" value="Anticodon-bd"/>
</dbReference>
<evidence type="ECO:0000256" key="1">
    <source>
        <dbReference type="ARBA" id="ARBA00004496"/>
    </source>
</evidence>
<dbReference type="GO" id="GO:0005524">
    <property type="term" value="F:ATP binding"/>
    <property type="evidence" value="ECO:0007669"/>
    <property type="project" value="UniProtKB-UniRule"/>
</dbReference>
<evidence type="ECO:0000256" key="3">
    <source>
        <dbReference type="ARBA" id="ARBA00022490"/>
    </source>
</evidence>
<evidence type="ECO:0000313" key="13">
    <source>
        <dbReference type="EMBL" id="CUT03610.1"/>
    </source>
</evidence>
<dbReference type="Pfam" id="PF00587">
    <property type="entry name" value="tRNA-synt_2b"/>
    <property type="match status" value="1"/>
</dbReference>
<keyword evidence="14" id="KW-1185">Reference proteome</keyword>
<comment type="function">
    <text evidence="10">Catalyzes the attachment of proline to tRNA(Pro) in a two-step reaction: proline is first activated by ATP to form Pro-AMP and then transferred to the acceptor end of tRNA(Pro). As ProRS can inadvertently accommodate and process non-cognate amino acids such as alanine and cysteine, to avoid such errors it has two additional distinct editing activities against alanine. One activity is designated as 'pretransfer' editing and involves the tRNA(Pro)-independent hydrolysis of activated Ala-AMP. The other activity is designated 'posttransfer' editing and involves deacylation of mischarged Ala-tRNA(Pro). The misacylated Cys-tRNA(Pro) is not edited by ProRS.</text>
</comment>
<reference evidence="14" key="1">
    <citation type="submission" date="2015-11" db="EMBL/GenBank/DDBJ databases">
        <authorList>
            <person name="Varghese N."/>
        </authorList>
    </citation>
    <scope>NUCLEOTIDE SEQUENCE [LARGE SCALE GENOMIC DNA]</scope>
    <source>
        <strain evidence="14">JGI-23</strain>
    </source>
</reference>
<accession>A0A0P1NWT8</accession>
<dbReference type="CDD" id="cd00861">
    <property type="entry name" value="ProRS_anticodon_short"/>
    <property type="match status" value="1"/>
</dbReference>
<dbReference type="Pfam" id="PF03129">
    <property type="entry name" value="HGTP_anticodon"/>
    <property type="match status" value="1"/>
</dbReference>
<dbReference type="PROSITE" id="PS50943">
    <property type="entry name" value="HTH_CROC1"/>
    <property type="match status" value="1"/>
</dbReference>
<evidence type="ECO:0000259" key="12">
    <source>
        <dbReference type="PROSITE" id="PS50943"/>
    </source>
</evidence>
<dbReference type="HAMAP" id="MF_01569">
    <property type="entry name" value="Pro_tRNA_synth_type1"/>
    <property type="match status" value="1"/>
</dbReference>
<dbReference type="GO" id="GO:0005829">
    <property type="term" value="C:cytosol"/>
    <property type="evidence" value="ECO:0007669"/>
    <property type="project" value="TreeGrafter"/>
</dbReference>
<dbReference type="GO" id="GO:0006433">
    <property type="term" value="P:prolyl-tRNA aminoacylation"/>
    <property type="evidence" value="ECO:0007669"/>
    <property type="project" value="UniProtKB-UniRule"/>
</dbReference>
<evidence type="ECO:0000256" key="8">
    <source>
        <dbReference type="ARBA" id="ARBA00023146"/>
    </source>
</evidence>
<dbReference type="CDD" id="cd00779">
    <property type="entry name" value="ProRS_core_prok"/>
    <property type="match status" value="1"/>
</dbReference>
<dbReference type="NCBIfam" id="NF006625">
    <property type="entry name" value="PRK09194.1"/>
    <property type="match status" value="1"/>
</dbReference>
<dbReference type="Gene3D" id="3.30.930.10">
    <property type="entry name" value="Bira Bifunctional Protein, Domain 2"/>
    <property type="match status" value="2"/>
</dbReference>
<keyword evidence="8 10" id="KW-0030">Aminoacyl-tRNA synthetase</keyword>
<dbReference type="AlphaFoldDB" id="A0A0P1NWT8"/>
<dbReference type="InterPro" id="IPR004500">
    <property type="entry name" value="Pro-tRNA-synth_IIa_bac-type"/>
</dbReference>